<dbReference type="RefSeq" id="WP_078710198.1">
    <property type="nucleotide sequence ID" value="NZ_FUXL01000020.1"/>
</dbReference>
<feature type="transmembrane region" description="Helical" evidence="6">
    <location>
        <begin position="6"/>
        <end position="27"/>
    </location>
</feature>
<dbReference type="GO" id="GO:0015171">
    <property type="term" value="F:amino acid transmembrane transporter activity"/>
    <property type="evidence" value="ECO:0007669"/>
    <property type="project" value="TreeGrafter"/>
</dbReference>
<dbReference type="STRING" id="1365950.SAMN05428963_12039"/>
<reference evidence="7 8" key="1">
    <citation type="submission" date="2017-02" db="EMBL/GenBank/DDBJ databases">
        <authorList>
            <person name="Peterson S.W."/>
        </authorList>
    </citation>
    <scope>NUCLEOTIDE SEQUENCE [LARGE SCALE GENOMIC DNA]</scope>
    <source>
        <strain evidence="7 8">USBA 369</strain>
    </source>
</reference>
<evidence type="ECO:0000313" key="7">
    <source>
        <dbReference type="EMBL" id="SKA36177.1"/>
    </source>
</evidence>
<dbReference type="EMBL" id="FUXL01000020">
    <property type="protein sequence ID" value="SKA36177.1"/>
    <property type="molecule type" value="Genomic_DNA"/>
</dbReference>
<feature type="transmembrane region" description="Helical" evidence="6">
    <location>
        <begin position="146"/>
        <end position="166"/>
    </location>
</feature>
<evidence type="ECO:0000256" key="5">
    <source>
        <dbReference type="ARBA" id="ARBA00023136"/>
    </source>
</evidence>
<name>A0A1T4T6X9_9HYPH</name>
<evidence type="ECO:0000256" key="1">
    <source>
        <dbReference type="ARBA" id="ARBA00004651"/>
    </source>
</evidence>
<dbReference type="OrthoDB" id="5638726at2"/>
<keyword evidence="3 6" id="KW-0812">Transmembrane</keyword>
<evidence type="ECO:0000256" key="6">
    <source>
        <dbReference type="SAM" id="Phobius"/>
    </source>
</evidence>
<sequence length="203" mass="20730">MIAAAGAGFVLGMSLIIAIGAQNAFILRQGLARQHVLALCLICSLSDAVLIAAGVGGLGSLVAERPSLIVAVSIGGAAFLFTYAALALKRALSVEALDARGKGETSLGAAVATCLALTFLNPHVYLDTVVLVGSLSARFVTPDARLAYGIGAATASLVWFFALGYGARLLVPLFAKPLAWRILDLLIALVMAALAANLLVEIA</sequence>
<evidence type="ECO:0000256" key="2">
    <source>
        <dbReference type="ARBA" id="ARBA00022475"/>
    </source>
</evidence>
<evidence type="ECO:0000256" key="3">
    <source>
        <dbReference type="ARBA" id="ARBA00022692"/>
    </source>
</evidence>
<keyword evidence="5 6" id="KW-0472">Membrane</keyword>
<comment type="subcellular location">
    <subcellularLocation>
        <location evidence="1">Cell membrane</location>
        <topology evidence="1">Multi-pass membrane protein</topology>
    </subcellularLocation>
</comment>
<dbReference type="PANTHER" id="PTHR30086">
    <property type="entry name" value="ARGININE EXPORTER PROTEIN ARGO"/>
    <property type="match status" value="1"/>
</dbReference>
<keyword evidence="4 6" id="KW-1133">Transmembrane helix</keyword>
<keyword evidence="2" id="KW-1003">Cell membrane</keyword>
<dbReference type="AlphaFoldDB" id="A0A1T4T6X9"/>
<feature type="transmembrane region" description="Helical" evidence="6">
    <location>
        <begin position="68"/>
        <end position="86"/>
    </location>
</feature>
<feature type="transmembrane region" description="Helical" evidence="6">
    <location>
        <begin position="36"/>
        <end position="62"/>
    </location>
</feature>
<feature type="transmembrane region" description="Helical" evidence="6">
    <location>
        <begin position="178"/>
        <end position="200"/>
    </location>
</feature>
<keyword evidence="8" id="KW-1185">Reference proteome</keyword>
<organism evidence="7 8">
    <name type="scientific">Consotaella salsifontis</name>
    <dbReference type="NCBI Taxonomy" id="1365950"/>
    <lineage>
        <taxon>Bacteria</taxon>
        <taxon>Pseudomonadati</taxon>
        <taxon>Pseudomonadota</taxon>
        <taxon>Alphaproteobacteria</taxon>
        <taxon>Hyphomicrobiales</taxon>
        <taxon>Aurantimonadaceae</taxon>
        <taxon>Consotaella</taxon>
    </lineage>
</organism>
<dbReference type="PANTHER" id="PTHR30086:SF20">
    <property type="entry name" value="ARGININE EXPORTER PROTEIN ARGO-RELATED"/>
    <property type="match status" value="1"/>
</dbReference>
<evidence type="ECO:0000313" key="8">
    <source>
        <dbReference type="Proteomes" id="UP000190135"/>
    </source>
</evidence>
<dbReference type="InterPro" id="IPR001123">
    <property type="entry name" value="LeuE-type"/>
</dbReference>
<evidence type="ECO:0000256" key="4">
    <source>
        <dbReference type="ARBA" id="ARBA00022989"/>
    </source>
</evidence>
<gene>
    <name evidence="7" type="ORF">SAMN05428963_12039</name>
</gene>
<dbReference type="Pfam" id="PF01810">
    <property type="entry name" value="LysE"/>
    <property type="match status" value="1"/>
</dbReference>
<dbReference type="Proteomes" id="UP000190135">
    <property type="component" value="Unassembled WGS sequence"/>
</dbReference>
<accession>A0A1T4T6X9</accession>
<proteinExistence type="predicted"/>
<protein>
    <submittedName>
        <fullName evidence="7">L-lysine exporter family protein LysE/ArgO</fullName>
    </submittedName>
</protein>
<dbReference type="GO" id="GO:0005886">
    <property type="term" value="C:plasma membrane"/>
    <property type="evidence" value="ECO:0007669"/>
    <property type="project" value="UniProtKB-SubCell"/>
</dbReference>